<dbReference type="PANTHER" id="PTHR37486">
    <property type="entry name" value="STRINGENT STARVATION PROTEIN B"/>
    <property type="match status" value="1"/>
</dbReference>
<proteinExistence type="predicted"/>
<evidence type="ECO:0000256" key="1">
    <source>
        <dbReference type="SAM" id="MobiDB-lite"/>
    </source>
</evidence>
<dbReference type="Gene3D" id="2.30.30.220">
    <property type="entry name" value="SspB-like"/>
    <property type="match status" value="1"/>
</dbReference>
<accession>A0ABY6TID8</accession>
<name>A0ABY6TID8_9PAST</name>
<comment type="caution">
    <text evidence="2">The sequence shown here is derived from an EMBL/GenBank/DDBJ whole genome shotgun (WGS) entry which is preliminary data.</text>
</comment>
<gene>
    <name evidence="2" type="primary">sspB</name>
    <name evidence="2" type="ORF">SAMEA1410922_00701</name>
</gene>
<keyword evidence="3" id="KW-1185">Reference proteome</keyword>
<organism evidence="2 3">
    <name type="scientific">Actinobacillus porcinus</name>
    <dbReference type="NCBI Taxonomy" id="51048"/>
    <lineage>
        <taxon>Bacteria</taxon>
        <taxon>Pseudomonadati</taxon>
        <taxon>Pseudomonadota</taxon>
        <taxon>Gammaproteobacteria</taxon>
        <taxon>Pasteurellales</taxon>
        <taxon>Pasteurellaceae</taxon>
        <taxon>Actinobacillus</taxon>
    </lineage>
</organism>
<dbReference type="GeneID" id="86155104"/>
<feature type="compositionally biased region" description="Basic and acidic residues" evidence="1">
    <location>
        <begin position="123"/>
        <end position="137"/>
    </location>
</feature>
<keyword evidence="2" id="KW-0378">Hydrolase</keyword>
<dbReference type="NCBIfam" id="NF008769">
    <property type="entry name" value="PRK11798.2-5"/>
    <property type="match status" value="1"/>
</dbReference>
<protein>
    <submittedName>
        <fullName evidence="2">ClpXP protease specificity-enhancing factor</fullName>
    </submittedName>
</protein>
<dbReference type="SUPFAM" id="SSF101738">
    <property type="entry name" value="SspB-like"/>
    <property type="match status" value="1"/>
</dbReference>
<keyword evidence="2" id="KW-0645">Protease</keyword>
<dbReference type="Proteomes" id="UP000308167">
    <property type="component" value="Unassembled WGS sequence"/>
</dbReference>
<dbReference type="InterPro" id="IPR036760">
    <property type="entry name" value="SspB-like_sf"/>
</dbReference>
<sequence length="152" mass="16997">MEYKSTPKRPYLLRAYYDWLLDNNFTPYLVVDATYYGVDVPQEYVKDGQIVLNLSPGAVGNLALGNETVEFSARFQGIPRALYIPMGAILAIYARENGDGVMFEPEAIYDELDKSQTGPVKSAVEKTQEKPKAEPKKTTASSKTTSHLRIIK</sequence>
<evidence type="ECO:0000313" key="3">
    <source>
        <dbReference type="Proteomes" id="UP000308167"/>
    </source>
</evidence>
<dbReference type="GO" id="GO:0008233">
    <property type="term" value="F:peptidase activity"/>
    <property type="evidence" value="ECO:0007669"/>
    <property type="project" value="UniProtKB-KW"/>
</dbReference>
<dbReference type="NCBIfam" id="NF008763">
    <property type="entry name" value="PRK11798.1-2"/>
    <property type="match status" value="1"/>
</dbReference>
<dbReference type="EMBL" id="CABFKI010000003">
    <property type="protein sequence ID" value="VTU06948.1"/>
    <property type="molecule type" value="Genomic_DNA"/>
</dbReference>
<dbReference type="InterPro" id="IPR007481">
    <property type="entry name" value="SspB"/>
</dbReference>
<dbReference type="GO" id="GO:0006508">
    <property type="term" value="P:proteolysis"/>
    <property type="evidence" value="ECO:0007669"/>
    <property type="project" value="UniProtKB-KW"/>
</dbReference>
<feature type="region of interest" description="Disordered" evidence="1">
    <location>
        <begin position="114"/>
        <end position="152"/>
    </location>
</feature>
<dbReference type="RefSeq" id="WP_135709536.1">
    <property type="nucleotide sequence ID" value="NZ_CABFKI010000003.1"/>
</dbReference>
<reference evidence="2 3" key="1">
    <citation type="submission" date="2019-05" db="EMBL/GenBank/DDBJ databases">
        <authorList>
            <consortium name="Pathogen Informatics"/>
        </authorList>
    </citation>
    <scope>NUCLEOTIDE SEQUENCE [LARGE SCALE GENOMIC DNA]</scope>
    <source>
        <strain evidence="2 3">NM319</strain>
    </source>
</reference>
<dbReference type="PIRSF" id="PIRSF005276">
    <property type="entry name" value="SspB"/>
    <property type="match status" value="1"/>
</dbReference>
<dbReference type="PANTHER" id="PTHR37486:SF1">
    <property type="entry name" value="STRINGENT STARVATION PROTEIN B"/>
    <property type="match status" value="1"/>
</dbReference>
<evidence type="ECO:0000313" key="2">
    <source>
        <dbReference type="EMBL" id="VTU06948.1"/>
    </source>
</evidence>
<dbReference type="Pfam" id="PF04386">
    <property type="entry name" value="SspB"/>
    <property type="match status" value="1"/>
</dbReference>